<feature type="transmembrane region" description="Helical" evidence="1">
    <location>
        <begin position="451"/>
        <end position="474"/>
    </location>
</feature>
<dbReference type="AlphaFoldDB" id="A0A813N5I2"/>
<sequence>MVGGSRPLEISGIKNFSELNPDCISDRNYLPDQINISPWQPIVLDSDIKVNLSNFLNNLSFSIVRFKSIKALDCNSYILKSFDKMKYVKLEFYYSNLKVLQDKKEACKFKTVENSFKKIKFLSFALSVTYFKKTCPLVFSYLDISVLTFNGLSNTFLKKNILEFQEIANSSNIYKIKNLKINVYKYVLSKRLLDSNIFNNTDIRIEGLVDKIEADVFSKVIPKSLIVKTEDFLSLFQDGGKWLNSINFNIEVTIEFEEKYQFPNRDLCFFRNISNSNSFFLNIPLTLLDVNCSCTIIHIFSSYFKNKVSQDYSMSWYILKHLKLIGCFSANLLNSCHLNEKLNQCNTKNFDIASKNYYLLDISLYFDFLSSIFSQIISFFGIVFNIISILVLSSELKSKKTDASSINNLMMYNSLINLAYFLINFFHIINRCVLINGIFCSKIYQSLFAQYYNIYMVEFLGGILKIWSNLSLILISMKRLKFVDSFIWLKKVRLVKCILIVTILFSILINLEKLQLIVVNKNVYFLDSEMTNEFPERNKVLSFLIQKLFKGNDLYTYKEGIILYVLNVIHFSINDVVLFIIVTAFDLKLIQIIRKQVLQRIKLKTVNTNFENLKYRVSYAILINSSFEFLLKILHFCINAWLFITRIKRSMNTQNICYIYPKMCTNFQETSEFLNLLSSSTNIFLFYNLNKNFRSIIKKKIFLVKNLENDNISKVT</sequence>
<evidence type="ECO:0000313" key="3">
    <source>
        <dbReference type="Proteomes" id="UP000663879"/>
    </source>
</evidence>
<feature type="transmembrane region" description="Helical" evidence="1">
    <location>
        <begin position="415"/>
        <end position="439"/>
    </location>
</feature>
<feature type="transmembrane region" description="Helical" evidence="1">
    <location>
        <begin position="494"/>
        <end position="511"/>
    </location>
</feature>
<name>A0A813N5I2_9BILA</name>
<organism evidence="2 3">
    <name type="scientific">Brachionus calyciflorus</name>
    <dbReference type="NCBI Taxonomy" id="104777"/>
    <lineage>
        <taxon>Eukaryota</taxon>
        <taxon>Metazoa</taxon>
        <taxon>Spiralia</taxon>
        <taxon>Gnathifera</taxon>
        <taxon>Rotifera</taxon>
        <taxon>Eurotatoria</taxon>
        <taxon>Monogononta</taxon>
        <taxon>Pseudotrocha</taxon>
        <taxon>Ploima</taxon>
        <taxon>Brachionidae</taxon>
        <taxon>Brachionus</taxon>
    </lineage>
</organism>
<keyword evidence="1" id="KW-0812">Transmembrane</keyword>
<protein>
    <submittedName>
        <fullName evidence="2">Uncharacterized protein</fullName>
    </submittedName>
</protein>
<evidence type="ECO:0000256" key="1">
    <source>
        <dbReference type="SAM" id="Phobius"/>
    </source>
</evidence>
<dbReference type="Proteomes" id="UP000663879">
    <property type="component" value="Unassembled WGS sequence"/>
</dbReference>
<dbReference type="Gene3D" id="1.20.1070.10">
    <property type="entry name" value="Rhodopsin 7-helix transmembrane proteins"/>
    <property type="match status" value="1"/>
</dbReference>
<dbReference type="EMBL" id="CAJNOC010000247">
    <property type="protein sequence ID" value="CAF0732849.1"/>
    <property type="molecule type" value="Genomic_DNA"/>
</dbReference>
<reference evidence="2" key="1">
    <citation type="submission" date="2021-02" db="EMBL/GenBank/DDBJ databases">
        <authorList>
            <person name="Nowell W R."/>
        </authorList>
    </citation>
    <scope>NUCLEOTIDE SEQUENCE</scope>
    <source>
        <strain evidence="2">Ploen Becks lab</strain>
    </source>
</reference>
<evidence type="ECO:0000313" key="2">
    <source>
        <dbReference type="EMBL" id="CAF0732849.1"/>
    </source>
</evidence>
<keyword evidence="1" id="KW-0472">Membrane</keyword>
<comment type="caution">
    <text evidence="2">The sequence shown here is derived from an EMBL/GenBank/DDBJ whole genome shotgun (WGS) entry which is preliminary data.</text>
</comment>
<keyword evidence="1" id="KW-1133">Transmembrane helix</keyword>
<accession>A0A813N5I2</accession>
<feature type="transmembrane region" description="Helical" evidence="1">
    <location>
        <begin position="561"/>
        <end position="585"/>
    </location>
</feature>
<dbReference type="OrthoDB" id="10231212at2759"/>
<feature type="transmembrane region" description="Helical" evidence="1">
    <location>
        <begin position="372"/>
        <end position="394"/>
    </location>
</feature>
<gene>
    <name evidence="2" type="ORF">OXX778_LOCUS2949</name>
</gene>
<feature type="transmembrane region" description="Helical" evidence="1">
    <location>
        <begin position="619"/>
        <end position="644"/>
    </location>
</feature>
<proteinExistence type="predicted"/>
<keyword evidence="3" id="KW-1185">Reference proteome</keyword>